<name>A0A319D6H4_9EURO</name>
<protein>
    <recommendedName>
        <fullName evidence="3">NAD(P)-binding protein</fullName>
    </recommendedName>
</protein>
<dbReference type="SUPFAM" id="SSF51735">
    <property type="entry name" value="NAD(P)-binding Rossmann-fold domains"/>
    <property type="match status" value="1"/>
</dbReference>
<dbReference type="GeneID" id="37139622"/>
<dbReference type="Proteomes" id="UP000248340">
    <property type="component" value="Unassembled WGS sequence"/>
</dbReference>
<dbReference type="OrthoDB" id="2735536at2759"/>
<dbReference type="Gene3D" id="3.40.50.720">
    <property type="entry name" value="NAD(P)-binding Rossmann-like Domain"/>
    <property type="match status" value="1"/>
</dbReference>
<dbReference type="EMBL" id="KZ821688">
    <property type="protein sequence ID" value="PYH83538.1"/>
    <property type="molecule type" value="Genomic_DNA"/>
</dbReference>
<dbReference type="InterPro" id="IPR036291">
    <property type="entry name" value="NAD(P)-bd_dom_sf"/>
</dbReference>
<dbReference type="RefSeq" id="XP_025493738.1">
    <property type="nucleotide sequence ID" value="XM_025636881.1"/>
</dbReference>
<sequence>MVASPKPAASRVGSKPNPFLGGFRAGYRFGYPTRGFLKGTCGIFLKPSYRVREAVKGVDGIIRTGSTFQFVVKDQKKDLLQPAICGTTAMLRAAHAHSPQVTRIVIISSFAAMIHLRKGLWPEHSYSEDD</sequence>
<evidence type="ECO:0000313" key="2">
    <source>
        <dbReference type="Proteomes" id="UP000248340"/>
    </source>
</evidence>
<proteinExistence type="predicted"/>
<dbReference type="STRING" id="1448315.A0A319D6H4"/>
<gene>
    <name evidence="1" type="ORF">BO82DRAFT_363117</name>
</gene>
<evidence type="ECO:0000313" key="1">
    <source>
        <dbReference type="EMBL" id="PYH83538.1"/>
    </source>
</evidence>
<accession>A0A319D6H4</accession>
<keyword evidence="2" id="KW-1185">Reference proteome</keyword>
<dbReference type="AlphaFoldDB" id="A0A319D6H4"/>
<dbReference type="VEuPathDB" id="FungiDB:BO82DRAFT_363117"/>
<reference evidence="1 2" key="1">
    <citation type="submission" date="2016-12" db="EMBL/GenBank/DDBJ databases">
        <title>The genomes of Aspergillus section Nigri reveals drivers in fungal speciation.</title>
        <authorList>
            <consortium name="DOE Joint Genome Institute"/>
            <person name="Vesth T.C."/>
            <person name="Nybo J."/>
            <person name="Theobald S."/>
            <person name="Brandl J."/>
            <person name="Frisvad J.C."/>
            <person name="Nielsen K.F."/>
            <person name="Lyhne E.K."/>
            <person name="Kogle M.E."/>
            <person name="Kuo A."/>
            <person name="Riley R."/>
            <person name="Clum A."/>
            <person name="Nolan M."/>
            <person name="Lipzen A."/>
            <person name="Salamov A."/>
            <person name="Henrissat B."/>
            <person name="Wiebenga A."/>
            <person name="De Vries R.P."/>
            <person name="Grigoriev I.V."/>
            <person name="Mortensen U.H."/>
            <person name="Andersen M.R."/>
            <person name="Baker S.E."/>
        </authorList>
    </citation>
    <scope>NUCLEOTIDE SEQUENCE [LARGE SCALE GENOMIC DNA]</scope>
    <source>
        <strain evidence="1 2">CBS 121591</strain>
    </source>
</reference>
<organism evidence="1 2">
    <name type="scientific">Aspergillus uvarum CBS 121591</name>
    <dbReference type="NCBI Taxonomy" id="1448315"/>
    <lineage>
        <taxon>Eukaryota</taxon>
        <taxon>Fungi</taxon>
        <taxon>Dikarya</taxon>
        <taxon>Ascomycota</taxon>
        <taxon>Pezizomycotina</taxon>
        <taxon>Eurotiomycetes</taxon>
        <taxon>Eurotiomycetidae</taxon>
        <taxon>Eurotiales</taxon>
        <taxon>Aspergillaceae</taxon>
        <taxon>Aspergillus</taxon>
        <taxon>Aspergillus subgen. Circumdati</taxon>
    </lineage>
</organism>
<evidence type="ECO:0008006" key="3">
    <source>
        <dbReference type="Google" id="ProtNLM"/>
    </source>
</evidence>